<evidence type="ECO:0000256" key="3">
    <source>
        <dbReference type="ARBA" id="ARBA00022517"/>
    </source>
</evidence>
<keyword evidence="7 9" id="KW-0694">RNA-binding</keyword>
<keyword evidence="3" id="KW-0690">Ribosome biogenesis</keyword>
<evidence type="ECO:0000256" key="2">
    <source>
        <dbReference type="ARBA" id="ARBA00007494"/>
    </source>
</evidence>
<feature type="binding site" evidence="9">
    <location>
        <position position="416"/>
    </location>
    <ligand>
        <name>S-adenosyl-L-methionine</name>
        <dbReference type="ChEBI" id="CHEBI:59789"/>
    </ligand>
</feature>
<protein>
    <submittedName>
        <fullName evidence="12">NOP2 methyltransferase</fullName>
    </submittedName>
</protein>
<keyword evidence="5 9" id="KW-0808">Transferase</keyword>
<dbReference type="PROSITE" id="PS01153">
    <property type="entry name" value="NOL1_NOP2_SUN"/>
    <property type="match status" value="1"/>
</dbReference>
<feature type="domain" description="SAM-dependent MTase RsmB/NOP-type" evidence="11">
    <location>
        <begin position="300"/>
        <end position="587"/>
    </location>
</feature>
<dbReference type="PRINTS" id="PR02012">
    <property type="entry name" value="RCMTNOP2"/>
</dbReference>
<dbReference type="InterPro" id="IPR011023">
    <property type="entry name" value="Nop2p"/>
</dbReference>
<dbReference type="PRINTS" id="PR02008">
    <property type="entry name" value="RCMTFAMILY"/>
</dbReference>
<dbReference type="Gene3D" id="3.40.50.150">
    <property type="entry name" value="Vaccinia Virus protein VP39"/>
    <property type="match status" value="1"/>
</dbReference>
<feature type="binding site" evidence="9">
    <location>
        <position position="460"/>
    </location>
    <ligand>
        <name>S-adenosyl-L-methionine</name>
        <dbReference type="ChEBI" id="CHEBI:59789"/>
    </ligand>
</feature>
<dbReference type="GO" id="GO:0070475">
    <property type="term" value="P:rRNA base methylation"/>
    <property type="evidence" value="ECO:0007669"/>
    <property type="project" value="TreeGrafter"/>
</dbReference>
<dbReference type="InterPro" id="IPR029063">
    <property type="entry name" value="SAM-dependent_MTases_sf"/>
</dbReference>
<keyword evidence="13" id="KW-1185">Reference proteome</keyword>
<reference evidence="12 13" key="1">
    <citation type="submission" date="2019-09" db="EMBL/GenBank/DDBJ databases">
        <title>Bird 10,000 Genomes (B10K) Project - Family phase.</title>
        <authorList>
            <person name="Zhang G."/>
        </authorList>
    </citation>
    <scope>NUCLEOTIDE SEQUENCE [LARGE SCALE GENOMIC DNA]</scope>
    <source>
        <strain evidence="12">B10K-DU-001-49</strain>
        <tissue evidence="12">Muscle</tissue>
    </source>
</reference>
<evidence type="ECO:0000256" key="4">
    <source>
        <dbReference type="ARBA" id="ARBA00022603"/>
    </source>
</evidence>
<dbReference type="Gene3D" id="3.30.70.1170">
    <property type="entry name" value="Sun protein, domain 3"/>
    <property type="match status" value="1"/>
</dbReference>
<dbReference type="GO" id="GO:0003723">
    <property type="term" value="F:RNA binding"/>
    <property type="evidence" value="ECO:0007669"/>
    <property type="project" value="UniProtKB-UniRule"/>
</dbReference>
<name>A0A7K9WFC5_9PASS</name>
<evidence type="ECO:0000256" key="1">
    <source>
        <dbReference type="ARBA" id="ARBA00004604"/>
    </source>
</evidence>
<dbReference type="Pfam" id="PF22458">
    <property type="entry name" value="RsmF-B_ferredox"/>
    <property type="match status" value="1"/>
</dbReference>
<dbReference type="PROSITE" id="PS51686">
    <property type="entry name" value="SAM_MT_RSMB_NOP"/>
    <property type="match status" value="1"/>
</dbReference>
<accession>A0A7K9WFC5</accession>
<dbReference type="FunFam" id="3.30.70.1170:FF:000001">
    <property type="entry name" value="Ribosomal RNA methyltransferase Nop2"/>
    <property type="match status" value="1"/>
</dbReference>
<feature type="region of interest" description="Disordered" evidence="10">
    <location>
        <begin position="1"/>
        <end position="206"/>
    </location>
</feature>
<comment type="caution">
    <text evidence="12">The sequence shown here is derived from an EMBL/GenBank/DDBJ whole genome shotgun (WGS) entry which is preliminary data.</text>
</comment>
<dbReference type="CDD" id="cd02440">
    <property type="entry name" value="AdoMet_MTases"/>
    <property type="match status" value="1"/>
</dbReference>
<feature type="compositionally biased region" description="Acidic residues" evidence="10">
    <location>
        <begin position="115"/>
        <end position="141"/>
    </location>
</feature>
<feature type="compositionally biased region" description="Acidic residues" evidence="10">
    <location>
        <begin position="171"/>
        <end position="187"/>
    </location>
</feature>
<feature type="compositionally biased region" description="Basic residues" evidence="10">
    <location>
        <begin position="10"/>
        <end position="22"/>
    </location>
</feature>
<feature type="active site" description="Nucleophile" evidence="9">
    <location>
        <position position="517"/>
    </location>
</feature>
<evidence type="ECO:0000259" key="11">
    <source>
        <dbReference type="PROSITE" id="PS51686"/>
    </source>
</evidence>
<keyword evidence="4 9" id="KW-0489">Methyltransferase</keyword>
<dbReference type="EMBL" id="VXAC01005030">
    <property type="protein sequence ID" value="NXI83306.1"/>
    <property type="molecule type" value="Genomic_DNA"/>
</dbReference>
<dbReference type="GO" id="GO:0000470">
    <property type="term" value="P:maturation of LSU-rRNA"/>
    <property type="evidence" value="ECO:0007669"/>
    <property type="project" value="TreeGrafter"/>
</dbReference>
<feature type="compositionally biased region" description="Basic and acidic residues" evidence="10">
    <location>
        <begin position="619"/>
        <end position="629"/>
    </location>
</feature>
<feature type="compositionally biased region" description="Basic and acidic residues" evidence="10">
    <location>
        <begin position="159"/>
        <end position="170"/>
    </location>
</feature>
<feature type="non-terminal residue" evidence="12">
    <location>
        <position position="1"/>
    </location>
</feature>
<feature type="binding site" evidence="9">
    <location>
        <position position="443"/>
    </location>
    <ligand>
        <name>S-adenosyl-L-methionine</name>
        <dbReference type="ChEBI" id="CHEBI:59789"/>
    </ligand>
</feature>
<evidence type="ECO:0000313" key="13">
    <source>
        <dbReference type="Proteomes" id="UP000561178"/>
    </source>
</evidence>
<comment type="similarity">
    <text evidence="2 9">Belongs to the class I-like SAM-binding methyltransferase superfamily. RsmB/NOP family.</text>
</comment>
<dbReference type="PANTHER" id="PTHR22807:SF30">
    <property type="entry name" value="28S RRNA (CYTOSINE(4447)-C(5))-METHYLTRANSFERASE-RELATED"/>
    <property type="match status" value="1"/>
</dbReference>
<comment type="subcellular location">
    <subcellularLocation>
        <location evidence="1">Nucleus</location>
        <location evidence="1">Nucleolus</location>
    </subcellularLocation>
</comment>
<dbReference type="Proteomes" id="UP000561178">
    <property type="component" value="Unassembled WGS sequence"/>
</dbReference>
<feature type="compositionally biased region" description="Basic and acidic residues" evidence="10">
    <location>
        <begin position="188"/>
        <end position="199"/>
    </location>
</feature>
<feature type="compositionally biased region" description="Basic residues" evidence="10">
    <location>
        <begin position="635"/>
        <end position="650"/>
    </location>
</feature>
<proteinExistence type="inferred from homology"/>
<evidence type="ECO:0000256" key="10">
    <source>
        <dbReference type="SAM" id="MobiDB-lite"/>
    </source>
</evidence>
<feature type="compositionally biased region" description="Basic residues" evidence="10">
    <location>
        <begin position="42"/>
        <end position="57"/>
    </location>
</feature>
<evidence type="ECO:0000256" key="9">
    <source>
        <dbReference type="PROSITE-ProRule" id="PRU01023"/>
    </source>
</evidence>
<evidence type="ECO:0000313" key="12">
    <source>
        <dbReference type="EMBL" id="NXI83306.1"/>
    </source>
</evidence>
<dbReference type="AlphaFoldDB" id="A0A7K9WFC5"/>
<dbReference type="PANTHER" id="PTHR22807">
    <property type="entry name" value="NOP2 YEAST -RELATED NOL1/NOP2/FMU SUN DOMAIN-CONTAINING"/>
    <property type="match status" value="1"/>
</dbReference>
<gene>
    <name evidence="12" type="primary">Nop2_0</name>
    <name evidence="12" type="ORF">RHIDAH_R03108</name>
</gene>
<dbReference type="GO" id="GO:0005730">
    <property type="term" value="C:nucleolus"/>
    <property type="evidence" value="ECO:0007669"/>
    <property type="project" value="UniProtKB-SubCell"/>
</dbReference>
<sequence>MGRKLDPTRKEKRGPGRKARKQRGAEVELARFLPPEPETGKKKLSSHGRKRAAKRRLAAGGGPAGRRPLGGGGGRDPTGQTARGRPGFSDGNSKWLAPAKAKKTQPKGNHVELSSDGEVEEGSWEMEEEEEEQGSSDEMVDDYGASSSEEEELLPIEKAALKQKSDREGLSEDDSEEEEEEEEEEAEEASKQKMGQKEEEGPDLQINLDIDEHFKLPTSEEIEKEDILFISEPPDLHVIHQRIQGNVEVLQDFAGRREEGRSRQEYLALLRRDMAAYYSYSDFLLAKLMDIFPLPELINFLEANEVPRPVTIRTNTLKTRRRDLAQALINRGVNLDPLGKWSKTGLVIYDSTVPIGATPEYLAGHYMLQGASSLLPVMALAPQENERILDMCCAPGGKTSYIAQLMKNTGMILANDSSAERLRSVVGNLHRLGVTNAVVSNCDGRQFPKVLGGFDRVLLDAPCSGTGIISKDPAVKTNKDEQDILRCAHLQKELILSAIDSVNAASETGGYIVYCTCSITVEENEWVVDYALKKRNVRLVPTGLDFGKEGFTRFKDRRFHPSLKSARRFYPHTHNMDGFFIAKLKKFSNAIPQARKDEEPAPSAVPDTVTEPPPKKKKLEASKADKEQKLPQPALKKKRSLQAQRRPLKA</sequence>
<dbReference type="NCBIfam" id="TIGR00446">
    <property type="entry name" value="nop2p"/>
    <property type="match status" value="1"/>
</dbReference>
<feature type="region of interest" description="Disordered" evidence="10">
    <location>
        <begin position="595"/>
        <end position="650"/>
    </location>
</feature>
<feature type="non-terminal residue" evidence="12">
    <location>
        <position position="650"/>
    </location>
</feature>
<dbReference type="InterPro" id="IPR049560">
    <property type="entry name" value="MeTrfase_RsmB-F_NOP2_cat"/>
</dbReference>
<dbReference type="InterPro" id="IPR001678">
    <property type="entry name" value="MeTrfase_RsmB-F_NOP2_dom"/>
</dbReference>
<keyword evidence="8" id="KW-0539">Nucleus</keyword>
<dbReference type="GO" id="GO:0009383">
    <property type="term" value="F:rRNA (cytosine-C5-)-methyltransferase activity"/>
    <property type="evidence" value="ECO:0007669"/>
    <property type="project" value="TreeGrafter"/>
</dbReference>
<keyword evidence="6 9" id="KW-0949">S-adenosyl-L-methionine</keyword>
<evidence type="ECO:0000256" key="8">
    <source>
        <dbReference type="ARBA" id="ARBA00023242"/>
    </source>
</evidence>
<organism evidence="12 13">
    <name type="scientific">Rhipidura dahli</name>
    <dbReference type="NCBI Taxonomy" id="667186"/>
    <lineage>
        <taxon>Eukaryota</taxon>
        <taxon>Metazoa</taxon>
        <taxon>Chordata</taxon>
        <taxon>Craniata</taxon>
        <taxon>Vertebrata</taxon>
        <taxon>Euteleostomi</taxon>
        <taxon>Archelosauria</taxon>
        <taxon>Archosauria</taxon>
        <taxon>Dinosauria</taxon>
        <taxon>Saurischia</taxon>
        <taxon>Theropoda</taxon>
        <taxon>Coelurosauria</taxon>
        <taxon>Aves</taxon>
        <taxon>Neognathae</taxon>
        <taxon>Neoaves</taxon>
        <taxon>Telluraves</taxon>
        <taxon>Australaves</taxon>
        <taxon>Passeriformes</taxon>
        <taxon>Rhipiduridae</taxon>
        <taxon>Rhipidura</taxon>
    </lineage>
</organism>
<evidence type="ECO:0000256" key="6">
    <source>
        <dbReference type="ARBA" id="ARBA00022691"/>
    </source>
</evidence>
<dbReference type="InterPro" id="IPR054728">
    <property type="entry name" value="RsmB-like_ferredoxin"/>
</dbReference>
<feature type="binding site" evidence="9">
    <location>
        <begin position="392"/>
        <end position="398"/>
    </location>
    <ligand>
        <name>S-adenosyl-L-methionine</name>
        <dbReference type="ChEBI" id="CHEBI:59789"/>
    </ligand>
</feature>
<feature type="compositionally biased region" description="Gly residues" evidence="10">
    <location>
        <begin position="59"/>
        <end position="76"/>
    </location>
</feature>
<dbReference type="InterPro" id="IPR018314">
    <property type="entry name" value="RsmB/NOL1/NOP2-like_CS"/>
</dbReference>
<evidence type="ECO:0000256" key="7">
    <source>
        <dbReference type="ARBA" id="ARBA00022884"/>
    </source>
</evidence>
<dbReference type="SUPFAM" id="SSF53335">
    <property type="entry name" value="S-adenosyl-L-methionine-dependent methyltransferases"/>
    <property type="match status" value="1"/>
</dbReference>
<dbReference type="InterPro" id="IPR023273">
    <property type="entry name" value="RCMT_NOP2"/>
</dbReference>
<dbReference type="Pfam" id="PF01189">
    <property type="entry name" value="Methyltr_RsmB-F"/>
    <property type="match status" value="1"/>
</dbReference>
<dbReference type="InterPro" id="IPR023267">
    <property type="entry name" value="RCMT"/>
</dbReference>
<evidence type="ECO:0000256" key="5">
    <source>
        <dbReference type="ARBA" id="ARBA00022679"/>
    </source>
</evidence>